<evidence type="ECO:0000313" key="2">
    <source>
        <dbReference type="EMBL" id="CRZ12298.1"/>
    </source>
</evidence>
<feature type="transmembrane region" description="Helical" evidence="1">
    <location>
        <begin position="17"/>
        <end position="40"/>
    </location>
</feature>
<proteinExistence type="predicted"/>
<protein>
    <recommendedName>
        <fullName evidence="3">Diacylglycerol O-acyltransferase</fullName>
    </recommendedName>
</protein>
<feature type="non-terminal residue" evidence="2">
    <location>
        <position position="131"/>
    </location>
</feature>
<name>A0A0H5RE76_9EUKA</name>
<keyword evidence="1" id="KW-0812">Transmembrane</keyword>
<evidence type="ECO:0008006" key="3">
    <source>
        <dbReference type="Google" id="ProtNLM"/>
    </source>
</evidence>
<accession>A0A0H5RE76</accession>
<evidence type="ECO:0000256" key="1">
    <source>
        <dbReference type="SAM" id="Phobius"/>
    </source>
</evidence>
<dbReference type="AlphaFoldDB" id="A0A0H5RE76"/>
<dbReference type="EMBL" id="HACM01011856">
    <property type="protein sequence ID" value="CRZ12298.1"/>
    <property type="molecule type" value="Transcribed_RNA"/>
</dbReference>
<organism evidence="2">
    <name type="scientific">Spongospora subterranea</name>
    <dbReference type="NCBI Taxonomy" id="70186"/>
    <lineage>
        <taxon>Eukaryota</taxon>
        <taxon>Sar</taxon>
        <taxon>Rhizaria</taxon>
        <taxon>Endomyxa</taxon>
        <taxon>Phytomyxea</taxon>
        <taxon>Plasmodiophorida</taxon>
        <taxon>Plasmodiophoridae</taxon>
        <taxon>Spongospora</taxon>
    </lineage>
</organism>
<keyword evidence="1" id="KW-0472">Membrane</keyword>
<reference evidence="2" key="1">
    <citation type="submission" date="2015-04" db="EMBL/GenBank/DDBJ databases">
        <title>The genome sequence of the plant pathogenic Rhizarian Plasmodiophora brassicae reveals insights in its biotrophic life cycle and the origin of chitin synthesis.</title>
        <authorList>
            <person name="Schwelm A."/>
            <person name="Fogelqvist J."/>
            <person name="Knaust A."/>
            <person name="Julke S."/>
            <person name="Lilja T."/>
            <person name="Dhandapani V."/>
            <person name="Bonilla-Rosso G."/>
            <person name="Karlsson M."/>
            <person name="Shevchenko A."/>
            <person name="Choi S.R."/>
            <person name="Kim H.G."/>
            <person name="Park J.Y."/>
            <person name="Lim Y.P."/>
            <person name="Ludwig-Muller J."/>
            <person name="Dixelius C."/>
        </authorList>
    </citation>
    <scope>NUCLEOTIDE SEQUENCE</scope>
    <source>
        <tissue evidence="2">Potato root galls</tissue>
    </source>
</reference>
<keyword evidence="1" id="KW-1133">Transmembrane helix</keyword>
<sequence>HNFTQSWQLVLVAILELLRSCGLFIFGLIVCIYNAINFLLHTQWSLKAPSKSLPHQIGISESIAISSVKRIRKAFGTSFNDVLVACAADALERHLLACGSLLDNRFMFMIPTSLRRIDDWSMSNEVPLYFQ</sequence>
<feature type="non-terminal residue" evidence="2">
    <location>
        <position position="1"/>
    </location>
</feature>